<proteinExistence type="predicted"/>
<protein>
    <submittedName>
        <fullName evidence="1">Uncharacterized protein</fullName>
    </submittedName>
</protein>
<sequence>MKDEFVKLQGIRQEAESKKGVSKENVAWAILFWPGAVVNEMDNRDVIEKVDTRLQALSAGARARGCALP</sequence>
<dbReference type="EMBL" id="JBHRZF010000033">
    <property type="protein sequence ID" value="MFC3859884.1"/>
    <property type="molecule type" value="Genomic_DNA"/>
</dbReference>
<reference evidence="2" key="1">
    <citation type="journal article" date="2019" name="Int. J. Syst. Evol. Microbiol.">
        <title>The Global Catalogue of Microorganisms (GCM) 10K type strain sequencing project: providing services to taxonomists for standard genome sequencing and annotation.</title>
        <authorList>
            <consortium name="The Broad Institute Genomics Platform"/>
            <consortium name="The Broad Institute Genome Sequencing Center for Infectious Disease"/>
            <person name="Wu L."/>
            <person name="Ma J."/>
        </authorList>
    </citation>
    <scope>NUCLEOTIDE SEQUENCE [LARGE SCALE GENOMIC DNA]</scope>
    <source>
        <strain evidence="2">CCTCC AB 2013263</strain>
    </source>
</reference>
<keyword evidence="2" id="KW-1185">Reference proteome</keyword>
<organism evidence="1 2">
    <name type="scientific">Deinococcus antarcticus</name>
    <dbReference type="NCBI Taxonomy" id="1298767"/>
    <lineage>
        <taxon>Bacteria</taxon>
        <taxon>Thermotogati</taxon>
        <taxon>Deinococcota</taxon>
        <taxon>Deinococci</taxon>
        <taxon>Deinococcales</taxon>
        <taxon>Deinococcaceae</taxon>
        <taxon>Deinococcus</taxon>
    </lineage>
</organism>
<accession>A0ABV8A2H1</accession>
<gene>
    <name evidence="1" type="ORF">ACFOPQ_03780</name>
</gene>
<comment type="caution">
    <text evidence="1">The sequence shown here is derived from an EMBL/GenBank/DDBJ whole genome shotgun (WGS) entry which is preliminary data.</text>
</comment>
<dbReference type="Proteomes" id="UP001595748">
    <property type="component" value="Unassembled WGS sequence"/>
</dbReference>
<name>A0ABV8A2H1_9DEIO</name>
<evidence type="ECO:0000313" key="1">
    <source>
        <dbReference type="EMBL" id="MFC3859884.1"/>
    </source>
</evidence>
<evidence type="ECO:0000313" key="2">
    <source>
        <dbReference type="Proteomes" id="UP001595748"/>
    </source>
</evidence>
<dbReference type="RefSeq" id="WP_380076045.1">
    <property type="nucleotide sequence ID" value="NZ_JBHRZF010000033.1"/>
</dbReference>